<dbReference type="GO" id="GO:0015218">
    <property type="term" value="F:pyrimidine nucleotide transmembrane transporter activity"/>
    <property type="evidence" value="ECO:0007669"/>
    <property type="project" value="InterPro"/>
</dbReference>
<evidence type="ECO:0000256" key="3">
    <source>
        <dbReference type="ARBA" id="ARBA00022692"/>
    </source>
</evidence>
<dbReference type="GO" id="GO:0005743">
    <property type="term" value="C:mitochondrial inner membrane"/>
    <property type="evidence" value="ECO:0007669"/>
    <property type="project" value="UniProtKB-SubCell"/>
</dbReference>
<dbReference type="Pfam" id="PF00153">
    <property type="entry name" value="Mito_carr"/>
    <property type="match status" value="3"/>
</dbReference>
<evidence type="ECO:0000256" key="6">
    <source>
        <dbReference type="ARBA" id="ARBA00022989"/>
    </source>
</evidence>
<evidence type="ECO:0000256" key="9">
    <source>
        <dbReference type="PROSITE-ProRule" id="PRU00282"/>
    </source>
</evidence>
<dbReference type="InterPro" id="IPR049562">
    <property type="entry name" value="SLC25A33/36-like"/>
</dbReference>
<keyword evidence="5" id="KW-0999">Mitochondrion inner membrane</keyword>
<dbReference type="PANTHER" id="PTHR45829">
    <property type="entry name" value="MITOCHONDRIAL CARRIER PROTEIN RIM2"/>
    <property type="match status" value="1"/>
</dbReference>
<dbReference type="PRINTS" id="PR00926">
    <property type="entry name" value="MITOCARRIER"/>
</dbReference>
<accession>A0A5A8C945</accession>
<evidence type="ECO:0000256" key="1">
    <source>
        <dbReference type="ARBA" id="ARBA00004448"/>
    </source>
</evidence>
<keyword evidence="8 9" id="KW-0472">Membrane</keyword>
<dbReference type="OMA" id="WVMYEQM"/>
<sequence length="307" mass="32469">MSQAHAPQRSNPARQFLAGSLAGVVASSVLTPLEVVKTRLQASGATRMRLDKILVNIMKTEGIRGLWRGVGINVLGVAPARAVHFSAYNYFKTQAGDNFGIHGTPQHLLAGAMASCTAATVTSPIWVIKTRVQLQRAPIKGQAMTAAEMAYATPLSAIRAIAKTEGFPGFFRGLTASYLGVGESAMQFALYEALRGAYLRAYHPRGGPEERASLPMGASLVLGAAAKLVASAVTYPHEVVRTRMREIPPEGSGGRPVYGSVVSTVKTVLRQEGVRGLYGGMLPHLVRTVPNAAILLLVVEAVSGRGL</sequence>
<organism evidence="11 12">
    <name type="scientific">Cafeteria roenbergensis</name>
    <name type="common">Marine flagellate</name>
    <dbReference type="NCBI Taxonomy" id="33653"/>
    <lineage>
        <taxon>Eukaryota</taxon>
        <taxon>Sar</taxon>
        <taxon>Stramenopiles</taxon>
        <taxon>Bigyra</taxon>
        <taxon>Opalozoa</taxon>
        <taxon>Bicosoecida</taxon>
        <taxon>Cafeteriaceae</taxon>
        <taxon>Cafeteria</taxon>
    </lineage>
</organism>
<feature type="repeat" description="Solcar" evidence="9">
    <location>
        <begin position="214"/>
        <end position="305"/>
    </location>
</feature>
<dbReference type="EMBL" id="VLTN01000046">
    <property type="protein sequence ID" value="KAA0149129.1"/>
    <property type="molecule type" value="Genomic_DNA"/>
</dbReference>
<gene>
    <name evidence="11" type="ORF">FNF29_06217</name>
</gene>
<keyword evidence="2 10" id="KW-0813">Transport</keyword>
<feature type="repeat" description="Solcar" evidence="9">
    <location>
        <begin position="102"/>
        <end position="197"/>
    </location>
</feature>
<dbReference type="GO" id="GO:1990519">
    <property type="term" value="P:pyrimidine nucleotide import into mitochondrion"/>
    <property type="evidence" value="ECO:0007669"/>
    <property type="project" value="TreeGrafter"/>
</dbReference>
<keyword evidence="7" id="KW-0496">Mitochondrion</keyword>
<evidence type="ECO:0000256" key="7">
    <source>
        <dbReference type="ARBA" id="ARBA00023128"/>
    </source>
</evidence>
<name>A0A5A8C945_CAFRO</name>
<keyword evidence="12" id="KW-1185">Reference proteome</keyword>
<protein>
    <recommendedName>
        <fullName evidence="13">Mitochondrial carrier protein</fullName>
    </recommendedName>
</protein>
<dbReference type="PROSITE" id="PS50920">
    <property type="entry name" value="SOLCAR"/>
    <property type="match status" value="3"/>
</dbReference>
<evidence type="ECO:0000256" key="10">
    <source>
        <dbReference type="RuleBase" id="RU000488"/>
    </source>
</evidence>
<evidence type="ECO:0000256" key="8">
    <source>
        <dbReference type="ARBA" id="ARBA00023136"/>
    </source>
</evidence>
<feature type="repeat" description="Solcar" evidence="9">
    <location>
        <begin position="10"/>
        <end position="94"/>
    </location>
</feature>
<keyword evidence="4" id="KW-0677">Repeat</keyword>
<dbReference type="InterPro" id="IPR023395">
    <property type="entry name" value="MCP_dom_sf"/>
</dbReference>
<dbReference type="InterPro" id="IPR002067">
    <property type="entry name" value="MCP"/>
</dbReference>
<keyword evidence="6" id="KW-1133">Transmembrane helix</keyword>
<evidence type="ECO:0000256" key="5">
    <source>
        <dbReference type="ARBA" id="ARBA00022792"/>
    </source>
</evidence>
<dbReference type="InterPro" id="IPR018108">
    <property type="entry name" value="MCP_transmembrane"/>
</dbReference>
<evidence type="ECO:0000313" key="11">
    <source>
        <dbReference type="EMBL" id="KAA0149129.1"/>
    </source>
</evidence>
<comment type="caution">
    <text evidence="11">The sequence shown here is derived from an EMBL/GenBank/DDBJ whole genome shotgun (WGS) entry which is preliminary data.</text>
</comment>
<evidence type="ECO:0000256" key="2">
    <source>
        <dbReference type="ARBA" id="ARBA00022448"/>
    </source>
</evidence>
<keyword evidence="3 9" id="KW-0812">Transmembrane</keyword>
<dbReference type="SUPFAM" id="SSF103506">
    <property type="entry name" value="Mitochondrial carrier"/>
    <property type="match status" value="1"/>
</dbReference>
<comment type="subcellular location">
    <subcellularLocation>
        <location evidence="1">Mitochondrion inner membrane</location>
        <topology evidence="1">Multi-pass membrane protein</topology>
    </subcellularLocation>
</comment>
<evidence type="ECO:0000256" key="4">
    <source>
        <dbReference type="ARBA" id="ARBA00022737"/>
    </source>
</evidence>
<dbReference type="Gene3D" id="1.50.40.10">
    <property type="entry name" value="Mitochondrial carrier domain"/>
    <property type="match status" value="1"/>
</dbReference>
<reference evidence="11 12" key="1">
    <citation type="submission" date="2019-07" db="EMBL/GenBank/DDBJ databases">
        <title>Genomes of Cafeteria roenbergensis.</title>
        <authorList>
            <person name="Fischer M.G."/>
            <person name="Hackl T."/>
            <person name="Roman M."/>
        </authorList>
    </citation>
    <scope>NUCLEOTIDE SEQUENCE [LARGE SCALE GENOMIC DNA]</scope>
    <source>
        <strain evidence="11 12">BVI</strain>
    </source>
</reference>
<dbReference type="AlphaFoldDB" id="A0A5A8C945"/>
<evidence type="ECO:0000313" key="12">
    <source>
        <dbReference type="Proteomes" id="UP000323011"/>
    </source>
</evidence>
<comment type="similarity">
    <text evidence="10">Belongs to the mitochondrial carrier (TC 2.A.29) family.</text>
</comment>
<dbReference type="PANTHER" id="PTHR45829:SF4">
    <property type="entry name" value="MITOCHONDRIAL CARRIER PROTEIN RIM2"/>
    <property type="match status" value="1"/>
</dbReference>
<proteinExistence type="inferred from homology"/>
<dbReference type="Proteomes" id="UP000323011">
    <property type="component" value="Unassembled WGS sequence"/>
</dbReference>
<evidence type="ECO:0008006" key="13">
    <source>
        <dbReference type="Google" id="ProtNLM"/>
    </source>
</evidence>